<dbReference type="SMART" id="SM00220">
    <property type="entry name" value="S_TKc"/>
    <property type="match status" value="1"/>
</dbReference>
<dbReference type="GO" id="GO:0005886">
    <property type="term" value="C:plasma membrane"/>
    <property type="evidence" value="ECO:0007669"/>
    <property type="project" value="UniProtKB-ARBA"/>
</dbReference>
<dbReference type="CDD" id="cd06614">
    <property type="entry name" value="STKc_PAK"/>
    <property type="match status" value="1"/>
</dbReference>
<feature type="domain" description="CRIB" evidence="18">
    <location>
        <begin position="129"/>
        <end position="142"/>
    </location>
</feature>
<keyword evidence="9 15" id="KW-0547">Nucleotide-binding</keyword>
<gene>
    <name evidence="19" type="ORF">LRAMOSA06914</name>
</gene>
<keyword evidence="6" id="KW-0963">Cytoplasm</keyword>
<protein>
    <recommendedName>
        <fullName evidence="4">non-specific serine/threonine protein kinase</fullName>
        <ecNumber evidence="4">2.7.11.1</ecNumber>
    </recommendedName>
</protein>
<evidence type="ECO:0000256" key="16">
    <source>
        <dbReference type="SAM" id="MobiDB-lite"/>
    </source>
</evidence>
<dbReference type="InterPro" id="IPR000719">
    <property type="entry name" value="Prot_kinase_dom"/>
</dbReference>
<feature type="compositionally biased region" description="Polar residues" evidence="16">
    <location>
        <begin position="1"/>
        <end position="15"/>
    </location>
</feature>
<dbReference type="InterPro" id="IPR051931">
    <property type="entry name" value="PAK3-like"/>
</dbReference>
<dbReference type="PANTHER" id="PTHR45832">
    <property type="entry name" value="SERINE/THREONINE-PROTEIN KINASE SAMKA-RELATED-RELATED"/>
    <property type="match status" value="1"/>
</dbReference>
<dbReference type="SMART" id="SM00285">
    <property type="entry name" value="PBD"/>
    <property type="match status" value="1"/>
</dbReference>
<dbReference type="GO" id="GO:0005524">
    <property type="term" value="F:ATP binding"/>
    <property type="evidence" value="ECO:0007669"/>
    <property type="project" value="UniProtKB-UniRule"/>
</dbReference>
<feature type="region of interest" description="Disordered" evidence="16">
    <location>
        <begin position="205"/>
        <end position="275"/>
    </location>
</feature>
<dbReference type="EMBL" id="LK023314">
    <property type="protein sequence ID" value="CDS03959.1"/>
    <property type="molecule type" value="Genomic_DNA"/>
</dbReference>
<keyword evidence="8" id="KW-0808">Transferase</keyword>
<keyword evidence="12" id="KW-0966">Cell projection</keyword>
<dbReference type="InterPro" id="IPR033923">
    <property type="entry name" value="PAK_BD"/>
</dbReference>
<keyword evidence="10" id="KW-0418">Kinase</keyword>
<evidence type="ECO:0000256" key="9">
    <source>
        <dbReference type="ARBA" id="ARBA00022741"/>
    </source>
</evidence>
<evidence type="ECO:0000256" key="2">
    <source>
        <dbReference type="ARBA" id="ARBA00004496"/>
    </source>
</evidence>
<dbReference type="FunFam" id="3.30.200.20:FF:000705">
    <property type="entry name" value="Non-specific serine/threonine protein kinase"/>
    <property type="match status" value="1"/>
</dbReference>
<evidence type="ECO:0000256" key="15">
    <source>
        <dbReference type="PROSITE-ProRule" id="PRU10141"/>
    </source>
</evidence>
<evidence type="ECO:0000256" key="11">
    <source>
        <dbReference type="ARBA" id="ARBA00022840"/>
    </source>
</evidence>
<dbReference type="PROSITE" id="PS00107">
    <property type="entry name" value="PROTEIN_KINASE_ATP"/>
    <property type="match status" value="1"/>
</dbReference>
<feature type="compositionally biased region" description="Polar residues" evidence="16">
    <location>
        <begin position="228"/>
        <end position="241"/>
    </location>
</feature>
<feature type="domain" description="Protein kinase" evidence="17">
    <location>
        <begin position="361"/>
        <end position="620"/>
    </location>
</feature>
<dbReference type="InterPro" id="IPR000095">
    <property type="entry name" value="CRIB_dom"/>
</dbReference>
<dbReference type="GO" id="GO:0016477">
    <property type="term" value="P:cell migration"/>
    <property type="evidence" value="ECO:0007669"/>
    <property type="project" value="UniProtKB-ARBA"/>
</dbReference>
<feature type="compositionally biased region" description="Low complexity" evidence="16">
    <location>
        <begin position="301"/>
        <end position="325"/>
    </location>
</feature>
<feature type="region of interest" description="Disordered" evidence="16">
    <location>
        <begin position="1"/>
        <end position="92"/>
    </location>
</feature>
<dbReference type="SUPFAM" id="SSF56112">
    <property type="entry name" value="Protein kinase-like (PK-like)"/>
    <property type="match status" value="1"/>
</dbReference>
<evidence type="ECO:0000256" key="12">
    <source>
        <dbReference type="ARBA" id="ARBA00023273"/>
    </source>
</evidence>
<proteinExistence type="inferred from homology"/>
<dbReference type="InterPro" id="IPR011009">
    <property type="entry name" value="Kinase-like_dom_sf"/>
</dbReference>
<evidence type="ECO:0000256" key="7">
    <source>
        <dbReference type="ARBA" id="ARBA00022527"/>
    </source>
</evidence>
<name>A0A077WBF2_9FUNG</name>
<keyword evidence="5" id="KW-0217">Developmental protein</keyword>
<feature type="compositionally biased region" description="Low complexity" evidence="16">
    <location>
        <begin position="77"/>
        <end position="86"/>
    </location>
</feature>
<dbReference type="Gene3D" id="3.30.200.20">
    <property type="entry name" value="Phosphorylase Kinase, domain 1"/>
    <property type="match status" value="1"/>
</dbReference>
<comment type="catalytic activity">
    <reaction evidence="13">
        <text>L-threonyl-[protein] + ATP = O-phospho-L-threonyl-[protein] + ADP + H(+)</text>
        <dbReference type="Rhea" id="RHEA:46608"/>
        <dbReference type="Rhea" id="RHEA-COMP:11060"/>
        <dbReference type="Rhea" id="RHEA-COMP:11605"/>
        <dbReference type="ChEBI" id="CHEBI:15378"/>
        <dbReference type="ChEBI" id="CHEBI:30013"/>
        <dbReference type="ChEBI" id="CHEBI:30616"/>
        <dbReference type="ChEBI" id="CHEBI:61977"/>
        <dbReference type="ChEBI" id="CHEBI:456216"/>
        <dbReference type="EC" id="2.7.11.1"/>
    </reaction>
</comment>
<feature type="compositionally biased region" description="Low complexity" evidence="16">
    <location>
        <begin position="208"/>
        <end position="227"/>
    </location>
</feature>
<sequence>MSSALESRQPQSTMPRHSVRASAITLVAPSLEDHQAPPLPPPPPMPSPPLPATAPPGPQPSPVPSRHQSVRHDKNDSVSSLRSSSGTRRDSRHSFIGVIDKFVDFLAHPSHHGNSRTRKRDSNASSMDIGTPYNTIHVTHVGFDPATGEFTGLPREWQVLLNQSGITSSEQRQNPQAVIDAIEFYKAGNQQQDAVWKKIPHYRQPTISSSASSSSPSVTSLPSSVTPQQRHYSNNSATSYTVEYASATPSSSSDTPHNDDHGIQRAFSLTRGNNSPLKRFSKLKIQHGRSNSLSAIKPGPSLSYQSNSNSNRLNQSNNPSPSTSSLAKRRASKNELEALKDAEIIRRLKSICTDEDPNAVYSDIVKIGQGATGGVFTARSSEGLPVAIKQMNLEQQPKKELIINEIVVMRQSQHPNIVNFIDSYLWNRDLWVVMEYMDGGSLTDVVTYNMMLEGQIAAVCLEVLKGLQHLHRNGVIHRDIKSDNVLLSLQGDIKLRMLMDYGLTADFGFCAQLKEDQTKRTTMVGTPYWMAPEVVTRKEYGSKVDIWSLGIMAIEMVEGEPPYLNENPLRALYLIATNGTPKLQNPETLTPVFLDFLERSLQTDPEQRPSAHTMLKHPFLKKADPLSSLIPLIMATRKNVAQQQQQQ</sequence>
<dbReference type="PROSITE" id="PS50011">
    <property type="entry name" value="PROTEIN_KINASE_DOM"/>
    <property type="match status" value="1"/>
</dbReference>
<dbReference type="Gene3D" id="3.90.810.10">
    <property type="entry name" value="CRIB domain"/>
    <property type="match status" value="1"/>
</dbReference>
<dbReference type="PROSITE" id="PS50108">
    <property type="entry name" value="CRIB"/>
    <property type="match status" value="1"/>
</dbReference>
<evidence type="ECO:0000256" key="8">
    <source>
        <dbReference type="ARBA" id="ARBA00022679"/>
    </source>
</evidence>
<dbReference type="PANTHER" id="PTHR45832:SF22">
    <property type="entry name" value="SERINE_THREONINE-PROTEIN KINASE SAMKA-RELATED"/>
    <property type="match status" value="1"/>
</dbReference>
<feature type="compositionally biased region" description="Basic residues" evidence="16">
    <location>
        <begin position="109"/>
        <end position="119"/>
    </location>
</feature>
<evidence type="ECO:0000256" key="6">
    <source>
        <dbReference type="ARBA" id="ARBA00022490"/>
    </source>
</evidence>
<keyword evidence="7" id="KW-0723">Serine/threonine-protein kinase</keyword>
<dbReference type="GO" id="GO:0004674">
    <property type="term" value="F:protein serine/threonine kinase activity"/>
    <property type="evidence" value="ECO:0007669"/>
    <property type="project" value="UniProtKB-KW"/>
</dbReference>
<dbReference type="Gene3D" id="1.10.510.10">
    <property type="entry name" value="Transferase(Phosphotransferase) domain 1"/>
    <property type="match status" value="1"/>
</dbReference>
<dbReference type="GO" id="GO:0009791">
    <property type="term" value="P:post-embryonic development"/>
    <property type="evidence" value="ECO:0007669"/>
    <property type="project" value="UniProtKB-ARBA"/>
</dbReference>
<dbReference type="FunFam" id="3.90.810.10:FF:000005">
    <property type="entry name" value="Non-specific serine/threonine protein kinase"/>
    <property type="match status" value="1"/>
</dbReference>
<organism evidence="19">
    <name type="scientific">Lichtheimia ramosa</name>
    <dbReference type="NCBI Taxonomy" id="688394"/>
    <lineage>
        <taxon>Eukaryota</taxon>
        <taxon>Fungi</taxon>
        <taxon>Fungi incertae sedis</taxon>
        <taxon>Mucoromycota</taxon>
        <taxon>Mucoromycotina</taxon>
        <taxon>Mucoromycetes</taxon>
        <taxon>Mucorales</taxon>
        <taxon>Lichtheimiaceae</taxon>
        <taxon>Lichtheimia</taxon>
    </lineage>
</organism>
<evidence type="ECO:0000256" key="1">
    <source>
        <dbReference type="ARBA" id="ARBA00004316"/>
    </source>
</evidence>
<feature type="region of interest" description="Disordered" evidence="16">
    <location>
        <begin position="288"/>
        <end position="331"/>
    </location>
</feature>
<feature type="compositionally biased region" description="Pro residues" evidence="16">
    <location>
        <begin position="37"/>
        <end position="63"/>
    </location>
</feature>
<dbReference type="InterPro" id="IPR036936">
    <property type="entry name" value="CRIB_dom_sf"/>
</dbReference>
<evidence type="ECO:0000256" key="5">
    <source>
        <dbReference type="ARBA" id="ARBA00022473"/>
    </source>
</evidence>
<dbReference type="InterPro" id="IPR017441">
    <property type="entry name" value="Protein_kinase_ATP_BS"/>
</dbReference>
<evidence type="ECO:0000256" key="3">
    <source>
        <dbReference type="ARBA" id="ARBA00008874"/>
    </source>
</evidence>
<comment type="catalytic activity">
    <reaction evidence="14">
        <text>L-seryl-[protein] + ATP = O-phospho-L-seryl-[protein] + ADP + H(+)</text>
        <dbReference type="Rhea" id="RHEA:17989"/>
        <dbReference type="Rhea" id="RHEA-COMP:9863"/>
        <dbReference type="Rhea" id="RHEA-COMP:11604"/>
        <dbReference type="ChEBI" id="CHEBI:15378"/>
        <dbReference type="ChEBI" id="CHEBI:29999"/>
        <dbReference type="ChEBI" id="CHEBI:30616"/>
        <dbReference type="ChEBI" id="CHEBI:83421"/>
        <dbReference type="ChEBI" id="CHEBI:456216"/>
        <dbReference type="EC" id="2.7.11.1"/>
    </reaction>
</comment>
<comment type="similarity">
    <text evidence="3">Belongs to the protein kinase superfamily. STE Ser/Thr protein kinase family. STE20 subfamily.</text>
</comment>
<dbReference type="GO" id="GO:0005829">
    <property type="term" value="C:cytosol"/>
    <property type="evidence" value="ECO:0007669"/>
    <property type="project" value="UniProtKB-ARBA"/>
</dbReference>
<dbReference type="Pfam" id="PF00069">
    <property type="entry name" value="Pkinase"/>
    <property type="match status" value="1"/>
</dbReference>
<accession>A0A077WBF2</accession>
<dbReference type="GO" id="GO:0106310">
    <property type="term" value="F:protein serine kinase activity"/>
    <property type="evidence" value="ECO:0007669"/>
    <property type="project" value="RHEA"/>
</dbReference>
<evidence type="ECO:0000256" key="4">
    <source>
        <dbReference type="ARBA" id="ARBA00012513"/>
    </source>
</evidence>
<reference evidence="19" key="1">
    <citation type="journal article" date="2014" name="Genome Announc.">
        <title>De novo whole-genome sequence and genome annotation of Lichtheimia ramosa.</title>
        <authorList>
            <person name="Linde J."/>
            <person name="Schwartze V."/>
            <person name="Binder U."/>
            <person name="Lass-Florl C."/>
            <person name="Voigt K."/>
            <person name="Horn F."/>
        </authorList>
    </citation>
    <scope>NUCLEOTIDE SEQUENCE</scope>
    <source>
        <strain evidence="19">JMRC FSU:6197</strain>
    </source>
</reference>
<evidence type="ECO:0000256" key="10">
    <source>
        <dbReference type="ARBA" id="ARBA00022777"/>
    </source>
</evidence>
<dbReference type="EC" id="2.7.11.1" evidence="4"/>
<feature type="region of interest" description="Disordered" evidence="16">
    <location>
        <begin position="108"/>
        <end position="128"/>
    </location>
</feature>
<feature type="binding site" evidence="15">
    <location>
        <position position="389"/>
    </location>
    <ligand>
        <name>ATP</name>
        <dbReference type="ChEBI" id="CHEBI:30616"/>
    </ligand>
</feature>
<dbReference type="OrthoDB" id="248923at2759"/>
<evidence type="ECO:0000313" key="19">
    <source>
        <dbReference type="EMBL" id="CDS03959.1"/>
    </source>
</evidence>
<comment type="subcellular location">
    <subcellularLocation>
        <location evidence="1">Cell projection</location>
    </subcellularLocation>
    <subcellularLocation>
        <location evidence="2">Cytoplasm</location>
    </subcellularLocation>
</comment>
<evidence type="ECO:0000259" key="18">
    <source>
        <dbReference type="PROSITE" id="PS50108"/>
    </source>
</evidence>
<evidence type="ECO:0000259" key="17">
    <source>
        <dbReference type="PROSITE" id="PS50011"/>
    </source>
</evidence>
<keyword evidence="11 15" id="KW-0067">ATP-binding</keyword>
<dbReference type="AlphaFoldDB" id="A0A077WBF2"/>
<dbReference type="GO" id="GO:0042995">
    <property type="term" value="C:cell projection"/>
    <property type="evidence" value="ECO:0007669"/>
    <property type="project" value="UniProtKB-SubCell"/>
</dbReference>
<evidence type="ECO:0000256" key="13">
    <source>
        <dbReference type="ARBA" id="ARBA00047899"/>
    </source>
</evidence>
<dbReference type="CDD" id="cd01093">
    <property type="entry name" value="CRIB_PAK_like"/>
    <property type="match status" value="1"/>
</dbReference>
<dbReference type="PROSITE" id="PS00108">
    <property type="entry name" value="PROTEIN_KINASE_ST"/>
    <property type="match status" value="1"/>
</dbReference>
<dbReference type="Pfam" id="PF00786">
    <property type="entry name" value="PBD"/>
    <property type="match status" value="1"/>
</dbReference>
<evidence type="ECO:0000256" key="14">
    <source>
        <dbReference type="ARBA" id="ARBA00048679"/>
    </source>
</evidence>
<dbReference type="InterPro" id="IPR008271">
    <property type="entry name" value="Ser/Thr_kinase_AS"/>
</dbReference>
<feature type="compositionally biased region" description="Low complexity" evidence="16">
    <location>
        <begin position="245"/>
        <end position="255"/>
    </location>
</feature>
<dbReference type="FunFam" id="1.10.510.10:FF:000011">
    <property type="entry name" value="Non-specific serine/threonine protein kinase"/>
    <property type="match status" value="1"/>
</dbReference>